<evidence type="ECO:0000313" key="6">
    <source>
        <dbReference type="Proteomes" id="UP000694544"/>
    </source>
</evidence>
<dbReference type="Pfam" id="PF13637">
    <property type="entry name" value="Ank_4"/>
    <property type="match status" value="1"/>
</dbReference>
<dbReference type="AlphaFoldDB" id="A0A8C6CNT8"/>
<keyword evidence="6" id="KW-1185">Reference proteome</keyword>
<accession>A0A8C6CNT8</accession>
<dbReference type="Pfam" id="PF12796">
    <property type="entry name" value="Ank_2"/>
    <property type="match status" value="1"/>
</dbReference>
<dbReference type="PANTHER" id="PTHR24201">
    <property type="entry name" value="ANK_REP_REGION DOMAIN-CONTAINING PROTEIN"/>
    <property type="match status" value="1"/>
</dbReference>
<feature type="repeat" description="ANK" evidence="3">
    <location>
        <begin position="57"/>
        <end position="89"/>
    </location>
</feature>
<dbReference type="Ensembl" id="ENSMMST00000000451.1">
    <property type="protein sequence ID" value="ENSMMSP00000000416.1"/>
    <property type="gene ID" value="ENSMMSG00000000364.1"/>
</dbReference>
<feature type="region of interest" description="Disordered" evidence="4">
    <location>
        <begin position="225"/>
        <end position="251"/>
    </location>
</feature>
<dbReference type="GO" id="GO:0005654">
    <property type="term" value="C:nucleoplasm"/>
    <property type="evidence" value="ECO:0007669"/>
    <property type="project" value="Ensembl"/>
</dbReference>
<feature type="repeat" description="ANK" evidence="3">
    <location>
        <begin position="91"/>
        <end position="123"/>
    </location>
</feature>
<dbReference type="InterPro" id="IPR050776">
    <property type="entry name" value="Ank_Repeat/CDKN_Inhibitor"/>
</dbReference>
<evidence type="ECO:0000256" key="3">
    <source>
        <dbReference type="PROSITE-ProRule" id="PRU00023"/>
    </source>
</evidence>
<dbReference type="InterPro" id="IPR036770">
    <property type="entry name" value="Ankyrin_rpt-contain_sf"/>
</dbReference>
<feature type="repeat" description="ANK" evidence="3">
    <location>
        <begin position="124"/>
        <end position="156"/>
    </location>
</feature>
<dbReference type="Gene3D" id="1.25.40.20">
    <property type="entry name" value="Ankyrin repeat-containing domain"/>
    <property type="match status" value="2"/>
</dbReference>
<keyword evidence="1" id="KW-0677">Repeat</keyword>
<reference evidence="5" key="2">
    <citation type="submission" date="2025-09" db="UniProtKB">
        <authorList>
            <consortium name="Ensembl"/>
        </authorList>
    </citation>
    <scope>IDENTIFICATION</scope>
</reference>
<evidence type="ECO:0000256" key="2">
    <source>
        <dbReference type="ARBA" id="ARBA00023043"/>
    </source>
</evidence>
<evidence type="ECO:0000256" key="4">
    <source>
        <dbReference type="SAM" id="MobiDB-lite"/>
    </source>
</evidence>
<sequence>MSAVGAGAGVEAGFSSEELLSLRFPLHRACRDGDLAALCSLLPRAPRAQLAAEDSFYGWTPVHWAAHFGKLECLIQLVRAGATLDVSTTRYAQTPAHVAAFGGHPQCLLWLIQAGASINRQDCEGETPIHKAARSGSLDCISALVANGAQVDLRNASGLTAADIAQTQGFHECTQFLLNLQNCHLTRFYHNGTLNGGHPSIFPNHVSVGANRKRCLEDSEPFGVKKARSTAHSPDESMLLASGEAEDEPDKMHVDRELVTDVRNGSSVSNALTNGCAASRLLDFPSTGQPGGMASGSGQCSAGLNGVGTGLVPGPPFPSSRGCPGVSGSEEPERSPHVSPETCGSLHLNGSPSSCVASRPSWAEESLQYGHYHGFGDTAESLPELSSALEHASSVKAEQGYHSAVLGAMHLSHGS</sequence>
<reference evidence="5" key="1">
    <citation type="submission" date="2025-08" db="UniProtKB">
        <authorList>
            <consortium name="Ensembl"/>
        </authorList>
    </citation>
    <scope>IDENTIFICATION</scope>
</reference>
<dbReference type="PROSITE" id="PS50297">
    <property type="entry name" value="ANK_REP_REGION"/>
    <property type="match status" value="3"/>
</dbReference>
<protein>
    <submittedName>
        <fullName evidence="5">Ankyrin repeat domain 10</fullName>
    </submittedName>
</protein>
<organism evidence="5 6">
    <name type="scientific">Moschus moschiferus</name>
    <name type="common">Siberian musk deer</name>
    <name type="synonym">Moschus sibiricus</name>
    <dbReference type="NCBI Taxonomy" id="68415"/>
    <lineage>
        <taxon>Eukaryota</taxon>
        <taxon>Metazoa</taxon>
        <taxon>Chordata</taxon>
        <taxon>Craniata</taxon>
        <taxon>Vertebrata</taxon>
        <taxon>Euteleostomi</taxon>
        <taxon>Mammalia</taxon>
        <taxon>Eutheria</taxon>
        <taxon>Laurasiatheria</taxon>
        <taxon>Artiodactyla</taxon>
        <taxon>Ruminantia</taxon>
        <taxon>Pecora</taxon>
        <taxon>Moschidae</taxon>
        <taxon>Moschus</taxon>
    </lineage>
</organism>
<name>A0A8C6CNT8_MOSMO</name>
<dbReference type="GeneTree" id="ENSGT00940000156564"/>
<dbReference type="SUPFAM" id="SSF48403">
    <property type="entry name" value="Ankyrin repeat"/>
    <property type="match status" value="1"/>
</dbReference>
<proteinExistence type="predicted"/>
<dbReference type="PANTHER" id="PTHR24201:SF12">
    <property type="entry name" value="ANKYRIN REPEAT DOMAIN 10"/>
    <property type="match status" value="1"/>
</dbReference>
<dbReference type="SMART" id="SM00248">
    <property type="entry name" value="ANK"/>
    <property type="match status" value="3"/>
</dbReference>
<feature type="region of interest" description="Disordered" evidence="4">
    <location>
        <begin position="311"/>
        <end position="342"/>
    </location>
</feature>
<dbReference type="Proteomes" id="UP000694544">
    <property type="component" value="Unplaced"/>
</dbReference>
<dbReference type="InterPro" id="IPR002110">
    <property type="entry name" value="Ankyrin_rpt"/>
</dbReference>
<evidence type="ECO:0000313" key="5">
    <source>
        <dbReference type="Ensembl" id="ENSMMSP00000000416.1"/>
    </source>
</evidence>
<keyword evidence="2 3" id="KW-0040">ANK repeat</keyword>
<dbReference type="PROSITE" id="PS50088">
    <property type="entry name" value="ANK_REPEAT"/>
    <property type="match status" value="3"/>
</dbReference>
<gene>
    <name evidence="5" type="primary">ANKRD10</name>
</gene>
<evidence type="ECO:0000256" key="1">
    <source>
        <dbReference type="ARBA" id="ARBA00022737"/>
    </source>
</evidence>